<dbReference type="Proteomes" id="UP001597205">
    <property type="component" value="Unassembled WGS sequence"/>
</dbReference>
<evidence type="ECO:0008006" key="3">
    <source>
        <dbReference type="Google" id="ProtNLM"/>
    </source>
</evidence>
<name>A0ABW3RSF3_9SPHI</name>
<evidence type="ECO:0000313" key="2">
    <source>
        <dbReference type="Proteomes" id="UP001597205"/>
    </source>
</evidence>
<reference evidence="2" key="1">
    <citation type="journal article" date="2019" name="Int. J. Syst. Evol. Microbiol.">
        <title>The Global Catalogue of Microorganisms (GCM) 10K type strain sequencing project: providing services to taxonomists for standard genome sequencing and annotation.</title>
        <authorList>
            <consortium name="The Broad Institute Genomics Platform"/>
            <consortium name="The Broad Institute Genome Sequencing Center for Infectious Disease"/>
            <person name="Wu L."/>
            <person name="Ma J."/>
        </authorList>
    </citation>
    <scope>NUCLEOTIDE SEQUENCE [LARGE SCALE GENOMIC DNA]</scope>
    <source>
        <strain evidence="2">CCUG 52468</strain>
    </source>
</reference>
<organism evidence="1 2">
    <name type="scientific">Sphingobacterium daejeonense</name>
    <dbReference type="NCBI Taxonomy" id="371142"/>
    <lineage>
        <taxon>Bacteria</taxon>
        <taxon>Pseudomonadati</taxon>
        <taxon>Bacteroidota</taxon>
        <taxon>Sphingobacteriia</taxon>
        <taxon>Sphingobacteriales</taxon>
        <taxon>Sphingobacteriaceae</taxon>
        <taxon>Sphingobacterium</taxon>
    </lineage>
</organism>
<comment type="caution">
    <text evidence="1">The sequence shown here is derived from an EMBL/GenBank/DDBJ whole genome shotgun (WGS) entry which is preliminary data.</text>
</comment>
<evidence type="ECO:0000313" key="1">
    <source>
        <dbReference type="EMBL" id="MFD1167422.1"/>
    </source>
</evidence>
<dbReference type="EMBL" id="JBHTKY010000043">
    <property type="protein sequence ID" value="MFD1167422.1"/>
    <property type="molecule type" value="Genomic_DNA"/>
</dbReference>
<protein>
    <recommendedName>
        <fullName evidence="3">DUF4296 domain-containing protein</fullName>
    </recommendedName>
</protein>
<keyword evidence="2" id="KW-1185">Reference proteome</keyword>
<sequence length="124" mass="14233">MKRLLFLILIVSLFQSCGVRTLETSVSERLSKFAKIDVLGIDKYDFLSEYGDPESKDLEEIEGGIKEDLYYMENIRGMFVLTKVSFLNSKLTSIKTNKIRSFNNLPSNILEEIDKDVNQLKNEG</sequence>
<gene>
    <name evidence="1" type="ORF">ACFQ2C_17625</name>
</gene>
<proteinExistence type="predicted"/>
<dbReference type="RefSeq" id="WP_380898747.1">
    <property type="nucleotide sequence ID" value="NZ_JBHTKY010000043.1"/>
</dbReference>
<dbReference type="PROSITE" id="PS51257">
    <property type="entry name" value="PROKAR_LIPOPROTEIN"/>
    <property type="match status" value="1"/>
</dbReference>
<accession>A0ABW3RSF3</accession>